<evidence type="ECO:0000313" key="1">
    <source>
        <dbReference type="EMBL" id="CRG52251.1"/>
    </source>
</evidence>
<keyword evidence="2" id="KW-1185">Reference proteome</keyword>
<organism evidence="1 2">
    <name type="scientific">Yersinia wautersii</name>
    <dbReference type="NCBI Taxonomy" id="1341643"/>
    <lineage>
        <taxon>Bacteria</taxon>
        <taxon>Pseudomonadati</taxon>
        <taxon>Pseudomonadota</taxon>
        <taxon>Gammaproteobacteria</taxon>
        <taxon>Enterobacterales</taxon>
        <taxon>Yersiniaceae</taxon>
        <taxon>Yersinia</taxon>
    </lineage>
</organism>
<dbReference type="RefSeq" id="WP_033852694.1">
    <property type="nucleotide sequence ID" value="NZ_CBLG010000087.1"/>
</dbReference>
<dbReference type="Proteomes" id="UP000047420">
    <property type="component" value="Unassembled WGS sequence"/>
</dbReference>
<proteinExistence type="predicted"/>
<name>A0ABP1ZLA7_9GAMM</name>
<protein>
    <submittedName>
        <fullName evidence="1">Uncharacterized protein</fullName>
    </submittedName>
</protein>
<sequence>MKLIDQIIAKRQSQKKYNEKVWDFMEGAVIGRNLINLSDLELQDRLNSIELNIQYLDTGSTPRDNLEPSKGWLSPWWWLQARHWTLREFKHRSLIPDATREIAQMPELANEMKGLFAGGQRILVRISSLKRLMDTLRNGTLRFVTASSYRDSKFDSARQDDELIRTSYRPNHAVRISDNMGRIISPIGEIKFTLEHSLQGEEHPYWICCFSSDLDPRLFGEFKSDDSNEDACIVIFNPIEFIRRSQNELNLNAPFTLKKLTQVNYFDPYYIDRNNLSVVDCKDFSYANQREFRFILIPEYGPLLTRTEPLVVNIGSISDISGVYATSGKKISGFGPENFLV</sequence>
<reference evidence="1 2" key="1">
    <citation type="submission" date="2015-03" db="EMBL/GenBank/DDBJ databases">
        <authorList>
            <consortium name="Pathogen Informatics"/>
            <person name="Murphy D."/>
        </authorList>
    </citation>
    <scope>NUCLEOTIDE SEQUENCE [LARGE SCALE GENOMIC DNA]</scope>
    <source>
        <strain evidence="1 2">WP-931201</strain>
    </source>
</reference>
<comment type="caution">
    <text evidence="1">The sequence shown here is derived from an EMBL/GenBank/DDBJ whole genome shotgun (WGS) entry which is preliminary data.</text>
</comment>
<accession>A0ABP1ZLA7</accession>
<dbReference type="EMBL" id="CVMG01000042">
    <property type="protein sequence ID" value="CRG52251.1"/>
    <property type="molecule type" value="Genomic_DNA"/>
</dbReference>
<gene>
    <name evidence="1" type="ORF">ERS008478_03920</name>
</gene>
<evidence type="ECO:0000313" key="2">
    <source>
        <dbReference type="Proteomes" id="UP000047420"/>
    </source>
</evidence>